<dbReference type="STRING" id="1156395.DBT_1019"/>
<dbReference type="NCBIfam" id="NF045718">
    <property type="entry name" value="two_CW_domain"/>
    <property type="match status" value="1"/>
</dbReference>
<comment type="caution">
    <text evidence="2">The sequence shown here is derived from an EMBL/GenBank/DDBJ whole genome shotgun (WGS) entry which is preliminary data.</text>
</comment>
<dbReference type="Proteomes" id="UP000093080">
    <property type="component" value="Unassembled WGS sequence"/>
</dbReference>
<dbReference type="Gene3D" id="1.10.260.40">
    <property type="entry name" value="lambda repressor-like DNA-binding domains"/>
    <property type="match status" value="1"/>
</dbReference>
<evidence type="ECO:0000259" key="1">
    <source>
        <dbReference type="PROSITE" id="PS50943"/>
    </source>
</evidence>
<dbReference type="CDD" id="cd00093">
    <property type="entry name" value="HTH_XRE"/>
    <property type="match status" value="1"/>
</dbReference>
<dbReference type="InterPro" id="IPR054687">
    <property type="entry name" value="Two-CW_dom"/>
</dbReference>
<dbReference type="Pfam" id="PF01381">
    <property type="entry name" value="HTH_3"/>
    <property type="match status" value="1"/>
</dbReference>
<dbReference type="RefSeq" id="WP_067617048.1">
    <property type="nucleotide sequence ID" value="NZ_MAGO01000004.1"/>
</dbReference>
<dbReference type="InterPro" id="IPR010982">
    <property type="entry name" value="Lambda_DNA-bd_dom_sf"/>
</dbReference>
<dbReference type="AlphaFoldDB" id="A0A1B9F6T0"/>
<feature type="domain" description="HTH cro/C1-type" evidence="1">
    <location>
        <begin position="8"/>
        <end position="37"/>
    </location>
</feature>
<dbReference type="SUPFAM" id="SSF47413">
    <property type="entry name" value="lambda repressor-like DNA-binding domains"/>
    <property type="match status" value="1"/>
</dbReference>
<proteinExistence type="predicted"/>
<evidence type="ECO:0000313" key="3">
    <source>
        <dbReference type="Proteomes" id="UP000093080"/>
    </source>
</evidence>
<reference evidence="2 3" key="1">
    <citation type="submission" date="2016-06" db="EMBL/GenBank/DDBJ databases">
        <title>Respiratory ammonification of nitrate coupled to the oxidation of elemental sulfur in deep-sea autotrophic thermophilic bacteria.</title>
        <authorList>
            <person name="Slobodkina G.B."/>
            <person name="Mardanov A.V."/>
            <person name="Ravin N.V."/>
            <person name="Frolova A.A."/>
            <person name="Viryasiv M.B."/>
            <person name="Chernyh N.A."/>
            <person name="Bonch-Osmolovskaya E.A."/>
            <person name="Slobodkin A.I."/>
        </authorList>
    </citation>
    <scope>NUCLEOTIDE SEQUENCE [LARGE SCALE GENOMIC DNA]</scope>
    <source>
        <strain evidence="2 3">S69</strain>
    </source>
</reference>
<organism evidence="2 3">
    <name type="scientific">Dissulfuribacter thermophilus</name>
    <dbReference type="NCBI Taxonomy" id="1156395"/>
    <lineage>
        <taxon>Bacteria</taxon>
        <taxon>Pseudomonadati</taxon>
        <taxon>Thermodesulfobacteriota</taxon>
        <taxon>Dissulfuribacteria</taxon>
        <taxon>Dissulfuribacterales</taxon>
        <taxon>Dissulfuribacteraceae</taxon>
        <taxon>Dissulfuribacter</taxon>
    </lineage>
</organism>
<accession>A0A1B9F6T0</accession>
<sequence>MNKKEFVKARKILGKTQKQMAELLGTSLKTVSSYEQGWRSIPPYIERQIYFLLSRRAGICEIMRPCWELKKCPDEIKNICPAWEFNAGKLCWFINGTFCKSCSKKSWEEKIKLCKQCSVFTPIVKMIEYKQTT</sequence>
<dbReference type="GO" id="GO:0003677">
    <property type="term" value="F:DNA binding"/>
    <property type="evidence" value="ECO:0007669"/>
    <property type="project" value="InterPro"/>
</dbReference>
<evidence type="ECO:0000313" key="2">
    <source>
        <dbReference type="EMBL" id="OCC15668.1"/>
    </source>
</evidence>
<protein>
    <recommendedName>
        <fullName evidence="1">HTH cro/C1-type domain-containing protein</fullName>
    </recommendedName>
</protein>
<keyword evidence="3" id="KW-1185">Reference proteome</keyword>
<name>A0A1B9F6T0_9BACT</name>
<dbReference type="PATRIC" id="fig|1156395.6.peg.1036"/>
<dbReference type="InterPro" id="IPR001387">
    <property type="entry name" value="Cro/C1-type_HTH"/>
</dbReference>
<dbReference type="PROSITE" id="PS50943">
    <property type="entry name" value="HTH_CROC1"/>
    <property type="match status" value="1"/>
</dbReference>
<gene>
    <name evidence="2" type="ORF">DBT_1019</name>
</gene>
<dbReference type="EMBL" id="MAGO01000004">
    <property type="protein sequence ID" value="OCC15668.1"/>
    <property type="molecule type" value="Genomic_DNA"/>
</dbReference>
<dbReference type="OrthoDB" id="1121642at2"/>